<reference evidence="12 13" key="1">
    <citation type="submission" date="2018-06" db="EMBL/GenBank/DDBJ databases">
        <title>Complete genome of Desulfovibrio marinus P48SEP.</title>
        <authorList>
            <person name="Crispim J.S."/>
            <person name="Vidigal P.M.P."/>
            <person name="Silva L.C.F."/>
            <person name="Araujo L.C."/>
            <person name="Laguardia C.N."/>
            <person name="Dias R.S."/>
            <person name="Sousa M.P."/>
            <person name="Paula S.O."/>
            <person name="Silva C."/>
        </authorList>
    </citation>
    <scope>NUCLEOTIDE SEQUENCE [LARGE SCALE GENOMIC DNA]</scope>
    <source>
        <strain evidence="12 13">P48SEP</strain>
    </source>
</reference>
<name>A0A6P1ZCF7_9BACT</name>
<dbReference type="GO" id="GO:0046872">
    <property type="term" value="F:metal ion binding"/>
    <property type="evidence" value="ECO:0007669"/>
    <property type="project" value="UniProtKB-KW"/>
</dbReference>
<proteinExistence type="predicted"/>
<organism evidence="12 13">
    <name type="scientific">Oceanidesulfovibrio marinus</name>
    <dbReference type="NCBI Taxonomy" id="370038"/>
    <lineage>
        <taxon>Bacteria</taxon>
        <taxon>Pseudomonadati</taxon>
        <taxon>Thermodesulfobacteriota</taxon>
        <taxon>Desulfovibrionia</taxon>
        <taxon>Desulfovibrionales</taxon>
        <taxon>Desulfovibrionaceae</taxon>
        <taxon>Oceanidesulfovibrio</taxon>
    </lineage>
</organism>
<keyword evidence="5 10" id="KW-1133">Transmembrane helix</keyword>
<feature type="transmembrane region" description="Helical" evidence="10">
    <location>
        <begin position="6"/>
        <end position="23"/>
    </location>
</feature>
<dbReference type="Gene3D" id="1.10.1060.10">
    <property type="entry name" value="Alpha-helical ferredoxin"/>
    <property type="match status" value="2"/>
</dbReference>
<evidence type="ECO:0000256" key="8">
    <source>
        <dbReference type="ARBA" id="ARBA00023014"/>
    </source>
</evidence>
<dbReference type="Pfam" id="PF13183">
    <property type="entry name" value="Fer4_8"/>
    <property type="match status" value="2"/>
</dbReference>
<dbReference type="Proteomes" id="UP000434052">
    <property type="component" value="Unassembled WGS sequence"/>
</dbReference>
<dbReference type="GO" id="GO:0005886">
    <property type="term" value="C:plasma membrane"/>
    <property type="evidence" value="ECO:0007669"/>
    <property type="project" value="UniProtKB-SubCell"/>
</dbReference>
<evidence type="ECO:0000313" key="13">
    <source>
        <dbReference type="Proteomes" id="UP000434052"/>
    </source>
</evidence>
<dbReference type="GO" id="GO:0051536">
    <property type="term" value="F:iron-sulfur cluster binding"/>
    <property type="evidence" value="ECO:0007669"/>
    <property type="project" value="UniProtKB-KW"/>
</dbReference>
<feature type="domain" description="4Fe-4S ferredoxin-type" evidence="11">
    <location>
        <begin position="338"/>
        <end position="367"/>
    </location>
</feature>
<feature type="domain" description="4Fe-4S ferredoxin-type" evidence="11">
    <location>
        <begin position="476"/>
        <end position="509"/>
    </location>
</feature>
<dbReference type="InterPro" id="IPR017900">
    <property type="entry name" value="4Fe4S_Fe_S_CS"/>
</dbReference>
<evidence type="ECO:0000313" key="12">
    <source>
        <dbReference type="EMBL" id="TVM31866.1"/>
    </source>
</evidence>
<sequence>MDFLTGGLLISLAACLAGFAWRIRRSRGGVRISSEAHEPPHRAPCPKKAGERGGAGLGVLRYLKAFLLDVLFQAHLVRASVSRWTMHFLLAAGFVGLLLMHAMDGVFSRAVLPMYEPTLDPYQWLRNLFGLMVLAGVALAVYRRLTITGLKRTTRRDDWFALAIIAAIVLSGFVLESAKITSQSEFDSMVADYFVSDDPAEIAGLQMVWANEYGVVFTHPAPEPMDMTPDELLALGREVNDFACTSCHSDTASAFVSYPLSRALKPAAPVLGSAGGVSTLWYVHVLLCFLGIVYLPFGKMAHVFLTPLNLLVQPTRPRPERGAQPDACGGAPGTATTLRRTIGMEACMHCGMCSEHCSVAASYAVLGTAEILPSEKLRGLRHKGAGELDPAEAFAFAEGSFVCTECHRCTDVCPARIDLQELWISSKRTLMAEEAGGAGVRGEPHRQMTRFTAGQWAERFSQGLLHEPSQEEAERPVVLADRPQTFWACVQCTTCTNVCPVVAAATDPVQELDLTPQQIMNMLRMGLRDHVLGARMVWSCVTCYKCQEHCPQGVRVADVLFELRNIASARLRHAALHNDADRDTRHQGGAA</sequence>
<keyword evidence="3 10" id="KW-0812">Transmembrane</keyword>
<evidence type="ECO:0000256" key="2">
    <source>
        <dbReference type="ARBA" id="ARBA00022475"/>
    </source>
</evidence>
<dbReference type="InterPro" id="IPR017896">
    <property type="entry name" value="4Fe4S_Fe-S-bd"/>
</dbReference>
<dbReference type="PANTHER" id="PTHR43255">
    <property type="entry name" value="IRON-SULFUR-BINDING OXIDOREDUCTASE FADF-RELATED-RELATED"/>
    <property type="match status" value="1"/>
</dbReference>
<evidence type="ECO:0000256" key="5">
    <source>
        <dbReference type="ARBA" id="ARBA00022989"/>
    </source>
</evidence>
<keyword evidence="4" id="KW-0479">Metal-binding</keyword>
<accession>A0A6P1ZCF7</accession>
<dbReference type="GO" id="GO:0016491">
    <property type="term" value="F:oxidoreductase activity"/>
    <property type="evidence" value="ECO:0007669"/>
    <property type="project" value="UniProtKB-KW"/>
</dbReference>
<feature type="transmembrane region" description="Helical" evidence="10">
    <location>
        <begin position="157"/>
        <end position="175"/>
    </location>
</feature>
<feature type="transmembrane region" description="Helical" evidence="10">
    <location>
        <begin position="88"/>
        <end position="112"/>
    </location>
</feature>
<gene>
    <name evidence="12" type="ORF">DQK91_16785</name>
</gene>
<feature type="transmembrane region" description="Helical" evidence="10">
    <location>
        <begin position="124"/>
        <end position="145"/>
    </location>
</feature>
<keyword evidence="7" id="KW-0408">Iron</keyword>
<dbReference type="InterPro" id="IPR023234">
    <property type="entry name" value="NarG-like_domain"/>
</dbReference>
<comment type="subcellular location">
    <subcellularLocation>
        <location evidence="1">Cell membrane</location>
        <topology evidence="1">Multi-pass membrane protein</topology>
    </subcellularLocation>
</comment>
<comment type="caution">
    <text evidence="12">The sequence shown here is derived from an EMBL/GenBank/DDBJ whole genome shotgun (WGS) entry which is preliminary data.</text>
</comment>
<dbReference type="Pfam" id="PF02665">
    <property type="entry name" value="Nitrate_red_gam"/>
    <property type="match status" value="1"/>
</dbReference>
<keyword evidence="6" id="KW-0560">Oxidoreductase</keyword>
<dbReference type="SUPFAM" id="SSF46548">
    <property type="entry name" value="alpha-helical ferredoxin"/>
    <property type="match status" value="2"/>
</dbReference>
<dbReference type="InterPro" id="IPR036197">
    <property type="entry name" value="NarG-like_sf"/>
</dbReference>
<dbReference type="AlphaFoldDB" id="A0A6P1ZCF7"/>
<evidence type="ECO:0000256" key="10">
    <source>
        <dbReference type="SAM" id="Phobius"/>
    </source>
</evidence>
<keyword evidence="2" id="KW-1003">Cell membrane</keyword>
<evidence type="ECO:0000259" key="11">
    <source>
        <dbReference type="PROSITE" id="PS51379"/>
    </source>
</evidence>
<dbReference type="RefSeq" id="WP_144306553.1">
    <property type="nucleotide sequence ID" value="NZ_QMIF01000013.1"/>
</dbReference>
<evidence type="ECO:0000256" key="6">
    <source>
        <dbReference type="ARBA" id="ARBA00023002"/>
    </source>
</evidence>
<dbReference type="EMBL" id="QMIF01000013">
    <property type="protein sequence ID" value="TVM31866.1"/>
    <property type="molecule type" value="Genomic_DNA"/>
</dbReference>
<evidence type="ECO:0000256" key="3">
    <source>
        <dbReference type="ARBA" id="ARBA00022692"/>
    </source>
</evidence>
<dbReference type="InterPro" id="IPR009051">
    <property type="entry name" value="Helical_ferredxn"/>
</dbReference>
<protein>
    <recommendedName>
        <fullName evidence="11">4Fe-4S ferredoxin-type domain-containing protein</fullName>
    </recommendedName>
</protein>
<evidence type="ECO:0000256" key="7">
    <source>
        <dbReference type="ARBA" id="ARBA00023004"/>
    </source>
</evidence>
<evidence type="ECO:0000256" key="4">
    <source>
        <dbReference type="ARBA" id="ARBA00022723"/>
    </source>
</evidence>
<dbReference type="PROSITE" id="PS00198">
    <property type="entry name" value="4FE4S_FER_1"/>
    <property type="match status" value="2"/>
</dbReference>
<evidence type="ECO:0000256" key="1">
    <source>
        <dbReference type="ARBA" id="ARBA00004651"/>
    </source>
</evidence>
<keyword evidence="8" id="KW-0411">Iron-sulfur</keyword>
<keyword evidence="9 10" id="KW-0472">Membrane</keyword>
<dbReference type="PANTHER" id="PTHR43255:SF2">
    <property type="entry name" value="HETERODISULFIDE REDUCTASE RELATED PROTEIN"/>
    <property type="match status" value="1"/>
</dbReference>
<dbReference type="OrthoDB" id="5410318at2"/>
<dbReference type="InterPro" id="IPR051460">
    <property type="entry name" value="HdrC_iron-sulfur_subunit"/>
</dbReference>
<dbReference type="PROSITE" id="PS51379">
    <property type="entry name" value="4FE4S_FER_2"/>
    <property type="match status" value="2"/>
</dbReference>
<dbReference type="SUPFAM" id="SSF103501">
    <property type="entry name" value="Respiratory nitrate reductase 1 gamma chain"/>
    <property type="match status" value="2"/>
</dbReference>
<evidence type="ECO:0000256" key="9">
    <source>
        <dbReference type="ARBA" id="ARBA00023136"/>
    </source>
</evidence>
<dbReference type="Gene3D" id="1.20.950.20">
    <property type="entry name" value="Transmembrane di-heme cytochromes, Chain C"/>
    <property type="match status" value="2"/>
</dbReference>